<comment type="caution">
    <text evidence="2">The sequence shown here is derived from an EMBL/GenBank/DDBJ whole genome shotgun (WGS) entry which is preliminary data.</text>
</comment>
<sequence length="92" mass="10048">MEMLRRIASGRKVSDASHEPQRVVDPRHDAVVIGSSAAAYLPITLSPEQMDAQERHEAACAAAREGRQKEIARNTAIGDSITAAAKKLWRRA</sequence>
<proteinExistence type="predicted"/>
<reference evidence="2 3" key="1">
    <citation type="journal article" date="2018" name="Arch. Microbiol.">
        <title>New insights into the metabolic potential of the phototrophic purple bacterium Rhodopila globiformis DSM 161(T) from its draft genome sequence and evidence for a vanadium-dependent nitrogenase.</title>
        <authorList>
            <person name="Imhoff J.F."/>
            <person name="Rahn T."/>
            <person name="Kunzel S."/>
            <person name="Neulinger S.C."/>
        </authorList>
    </citation>
    <scope>NUCLEOTIDE SEQUENCE [LARGE SCALE GENOMIC DNA]</scope>
    <source>
        <strain evidence="2 3">DSM 16996</strain>
    </source>
</reference>
<dbReference type="RefSeq" id="WP_146089807.1">
    <property type="nucleotide sequence ID" value="NZ_JACIGC010000012.1"/>
</dbReference>
<evidence type="ECO:0000256" key="1">
    <source>
        <dbReference type="SAM" id="MobiDB-lite"/>
    </source>
</evidence>
<gene>
    <name evidence="2" type="ORF">CCR94_01985</name>
</gene>
<dbReference type="AlphaFoldDB" id="A0A2S6NFJ3"/>
<dbReference type="Proteomes" id="UP000239089">
    <property type="component" value="Unassembled WGS sequence"/>
</dbReference>
<name>A0A2S6NFJ3_9HYPH</name>
<accession>A0A2S6NFJ3</accession>
<evidence type="ECO:0000313" key="2">
    <source>
        <dbReference type="EMBL" id="PPQ33391.1"/>
    </source>
</evidence>
<organism evidence="2 3">
    <name type="scientific">Rhodoblastus sphagnicola</name>
    <dbReference type="NCBI Taxonomy" id="333368"/>
    <lineage>
        <taxon>Bacteria</taxon>
        <taxon>Pseudomonadati</taxon>
        <taxon>Pseudomonadota</taxon>
        <taxon>Alphaproteobacteria</taxon>
        <taxon>Hyphomicrobiales</taxon>
        <taxon>Rhodoblastaceae</taxon>
        <taxon>Rhodoblastus</taxon>
    </lineage>
</organism>
<evidence type="ECO:0000313" key="3">
    <source>
        <dbReference type="Proteomes" id="UP000239089"/>
    </source>
</evidence>
<protein>
    <submittedName>
        <fullName evidence="2">Uncharacterized protein</fullName>
    </submittedName>
</protein>
<feature type="compositionally biased region" description="Basic and acidic residues" evidence="1">
    <location>
        <begin position="12"/>
        <end position="25"/>
    </location>
</feature>
<dbReference type="EMBL" id="NHSJ01000022">
    <property type="protein sequence ID" value="PPQ33391.1"/>
    <property type="molecule type" value="Genomic_DNA"/>
</dbReference>
<keyword evidence="3" id="KW-1185">Reference proteome</keyword>
<feature type="region of interest" description="Disordered" evidence="1">
    <location>
        <begin position="1"/>
        <end position="25"/>
    </location>
</feature>